<keyword evidence="3" id="KW-0012">Acyltransferase</keyword>
<dbReference type="InterPro" id="IPR020841">
    <property type="entry name" value="PKS_Beta-ketoAc_synthase_dom"/>
</dbReference>
<feature type="domain" description="Ketosynthase family 3 (KS3)" evidence="6">
    <location>
        <begin position="33"/>
        <end position="437"/>
    </location>
</feature>
<feature type="region of interest" description="Disordered" evidence="5">
    <location>
        <begin position="1"/>
        <end position="29"/>
    </location>
</feature>
<gene>
    <name evidence="7" type="ORF">SCA03_14710</name>
</gene>
<dbReference type="FunFam" id="3.40.47.10:FF:000018">
    <property type="entry name" value="3-oxoacyl-[acyl-carrier-protein] synthase 2"/>
    <property type="match status" value="1"/>
</dbReference>
<protein>
    <submittedName>
        <fullName evidence="7">3-oxoacyl-[acyl-carrier-protein] synthase 2</fullName>
    </submittedName>
</protein>
<evidence type="ECO:0000313" key="8">
    <source>
        <dbReference type="Proteomes" id="UP000319210"/>
    </source>
</evidence>
<evidence type="ECO:0000313" key="7">
    <source>
        <dbReference type="EMBL" id="GEB48920.1"/>
    </source>
</evidence>
<dbReference type="InterPro" id="IPR016039">
    <property type="entry name" value="Thiolase-like"/>
</dbReference>
<dbReference type="CDD" id="cd00834">
    <property type="entry name" value="KAS_I_II"/>
    <property type="match status" value="1"/>
</dbReference>
<dbReference type="PANTHER" id="PTHR11712">
    <property type="entry name" value="POLYKETIDE SYNTHASE-RELATED"/>
    <property type="match status" value="1"/>
</dbReference>
<comment type="similarity">
    <text evidence="1 4">Belongs to the thiolase-like superfamily. Beta-ketoacyl-ACP synthases family.</text>
</comment>
<dbReference type="InterPro" id="IPR014030">
    <property type="entry name" value="Ketoacyl_synth_N"/>
</dbReference>
<dbReference type="Pfam" id="PF00109">
    <property type="entry name" value="ketoacyl-synt"/>
    <property type="match status" value="1"/>
</dbReference>
<dbReference type="NCBIfam" id="NF005589">
    <property type="entry name" value="PRK07314.1"/>
    <property type="match status" value="1"/>
</dbReference>
<dbReference type="RefSeq" id="WP_086817482.1">
    <property type="nucleotide sequence ID" value="NZ_BJMM01000004.1"/>
</dbReference>
<dbReference type="OrthoDB" id="9808669at2"/>
<feature type="compositionally biased region" description="Polar residues" evidence="5">
    <location>
        <begin position="1"/>
        <end position="13"/>
    </location>
</feature>
<keyword evidence="2 4" id="KW-0808">Transferase</keyword>
<sequence length="441" mass="45123">MSDISQPGTTGTPTADRPGPGDPDAFARDDRGRYRVAITGIGVKTPAGCDVKTLFETVLAATPVTAPVTNFDASDLPVRIACEVRDFEPLAYVDRRTARRMDRVSQLGFAAAMDAFADAGSPEGDPARRAVVFGTGTGGAPTMGRQAIIHDREGADRVSALMVPMLMPNATGAHIAMELGWTGPNYSVSSACASGTTAVGDGARLIRYGEADTVLAGGGENSVNPWAMACFCRSGALSARNDDPASASRPFDAHRDGYVMGEGSTFLVLERLDRALARGARIHGEVVGFGLSSDAHHLTAPRPDGAGAVACMRRAIEDSGLAPDDIGHVNAHGTGTGLNDAMEARALATAFPSGAPPVTSAKGVFGHLMGAAGAAEAALATLSAAAGVVPPTANHESTDEGVDLDVVVGAPRNIGRRPVLSNSFGFGGHNASLVLSPFDGH</sequence>
<organism evidence="7 8">
    <name type="scientific">Streptomyces cacaoi</name>
    <dbReference type="NCBI Taxonomy" id="1898"/>
    <lineage>
        <taxon>Bacteria</taxon>
        <taxon>Bacillati</taxon>
        <taxon>Actinomycetota</taxon>
        <taxon>Actinomycetes</taxon>
        <taxon>Kitasatosporales</taxon>
        <taxon>Streptomycetaceae</taxon>
        <taxon>Streptomyces</taxon>
    </lineage>
</organism>
<dbReference type="PROSITE" id="PS00606">
    <property type="entry name" value="KS3_1"/>
    <property type="match status" value="1"/>
</dbReference>
<dbReference type="PANTHER" id="PTHR11712:SF347">
    <property type="entry name" value="BETA KETOACYL-ACYL CARRIER PROTEIN SYNTHASE"/>
    <property type="match status" value="1"/>
</dbReference>
<evidence type="ECO:0000256" key="5">
    <source>
        <dbReference type="SAM" id="MobiDB-lite"/>
    </source>
</evidence>
<dbReference type="GO" id="GO:0004315">
    <property type="term" value="F:3-oxoacyl-[acyl-carrier-protein] synthase activity"/>
    <property type="evidence" value="ECO:0007669"/>
    <property type="project" value="InterPro"/>
</dbReference>
<evidence type="ECO:0000256" key="3">
    <source>
        <dbReference type="ARBA" id="ARBA00023315"/>
    </source>
</evidence>
<dbReference type="GO" id="GO:0006633">
    <property type="term" value="P:fatty acid biosynthetic process"/>
    <property type="evidence" value="ECO:0007669"/>
    <property type="project" value="InterPro"/>
</dbReference>
<dbReference type="EMBL" id="BJMM01000004">
    <property type="protein sequence ID" value="GEB48920.1"/>
    <property type="molecule type" value="Genomic_DNA"/>
</dbReference>
<evidence type="ECO:0000256" key="2">
    <source>
        <dbReference type="ARBA" id="ARBA00022679"/>
    </source>
</evidence>
<evidence type="ECO:0000256" key="1">
    <source>
        <dbReference type="ARBA" id="ARBA00008467"/>
    </source>
</evidence>
<dbReference type="SUPFAM" id="SSF53901">
    <property type="entry name" value="Thiolase-like"/>
    <property type="match status" value="2"/>
</dbReference>
<dbReference type="SMART" id="SM00825">
    <property type="entry name" value="PKS_KS"/>
    <property type="match status" value="1"/>
</dbReference>
<dbReference type="Pfam" id="PF02801">
    <property type="entry name" value="Ketoacyl-synt_C"/>
    <property type="match status" value="1"/>
</dbReference>
<dbReference type="AlphaFoldDB" id="A0A4Y3QYA6"/>
<reference evidence="7 8" key="1">
    <citation type="submission" date="2019-06" db="EMBL/GenBank/DDBJ databases">
        <title>Whole genome shotgun sequence of Streptomyces cacaoi subsp. cacaoi NBRC 12748.</title>
        <authorList>
            <person name="Hosoyama A."/>
            <person name="Uohara A."/>
            <person name="Ohji S."/>
            <person name="Ichikawa N."/>
        </authorList>
    </citation>
    <scope>NUCLEOTIDE SEQUENCE [LARGE SCALE GENOMIC DNA]</scope>
    <source>
        <strain evidence="7 8">NBRC 12748</strain>
    </source>
</reference>
<proteinExistence type="inferred from homology"/>
<dbReference type="InterPro" id="IPR018201">
    <property type="entry name" value="Ketoacyl_synth_AS"/>
</dbReference>
<accession>A0A4Y3QYA6</accession>
<dbReference type="InterPro" id="IPR000794">
    <property type="entry name" value="Beta-ketoacyl_synthase"/>
</dbReference>
<comment type="caution">
    <text evidence="7">The sequence shown here is derived from an EMBL/GenBank/DDBJ whole genome shotgun (WGS) entry which is preliminary data.</text>
</comment>
<evidence type="ECO:0000259" key="6">
    <source>
        <dbReference type="PROSITE" id="PS52004"/>
    </source>
</evidence>
<name>A0A4Y3QYA6_STRCI</name>
<dbReference type="Proteomes" id="UP000319210">
    <property type="component" value="Unassembled WGS sequence"/>
</dbReference>
<dbReference type="InterPro" id="IPR014031">
    <property type="entry name" value="Ketoacyl_synth_C"/>
</dbReference>
<dbReference type="PROSITE" id="PS52004">
    <property type="entry name" value="KS3_2"/>
    <property type="match status" value="1"/>
</dbReference>
<dbReference type="Gene3D" id="3.40.47.10">
    <property type="match status" value="2"/>
</dbReference>
<evidence type="ECO:0000256" key="4">
    <source>
        <dbReference type="RuleBase" id="RU003694"/>
    </source>
</evidence>
<keyword evidence="8" id="KW-1185">Reference proteome</keyword>